<dbReference type="Pfam" id="PF17923">
    <property type="entry name" value="TetR_C_18"/>
    <property type="match status" value="1"/>
</dbReference>
<organism evidence="4 5">
    <name type="scientific">Sphingobium quisquiliarum P25</name>
    <dbReference type="NCBI Taxonomy" id="1329909"/>
    <lineage>
        <taxon>Bacteria</taxon>
        <taxon>Pseudomonadati</taxon>
        <taxon>Pseudomonadota</taxon>
        <taxon>Alphaproteobacteria</taxon>
        <taxon>Sphingomonadales</taxon>
        <taxon>Sphingomonadaceae</taxon>
        <taxon>Sphingobium</taxon>
    </lineage>
</organism>
<feature type="domain" description="HTH tetR-type" evidence="3">
    <location>
        <begin position="21"/>
        <end position="81"/>
    </location>
</feature>
<dbReference type="Pfam" id="PF00440">
    <property type="entry name" value="TetR_N"/>
    <property type="match status" value="1"/>
</dbReference>
<dbReference type="PANTHER" id="PTHR30055">
    <property type="entry name" value="HTH-TYPE TRANSCRIPTIONAL REGULATOR RUTR"/>
    <property type="match status" value="1"/>
</dbReference>
<dbReference type="SUPFAM" id="SSF46689">
    <property type="entry name" value="Homeodomain-like"/>
    <property type="match status" value="1"/>
</dbReference>
<dbReference type="PANTHER" id="PTHR30055:SF201">
    <property type="entry name" value="TRANSCRIPTIONAL REGULATORY PROTEIN"/>
    <property type="match status" value="1"/>
</dbReference>
<sequence length="228" mass="24470">MAGPRNVQLSLRKQPRQARSAGLVEAVLEAAVQVLVTEGAARFTMARVAKRAGVSVGSLYQYFPNKAAILFRLQSDEWRETSQLLQAILEDREKPPMERVRILTRAFVRSECEEAAVRSALNDAAPLYRDAPEAKEKKGGVDAALQHFMAEALPGLPASGRDVAANLLKMTLGEVGKHFSETPRTASEIEVFVDALADMLCAYLLALGKRGNGAASAAAAAALPRQGA</sequence>
<evidence type="ECO:0000256" key="1">
    <source>
        <dbReference type="ARBA" id="ARBA00023125"/>
    </source>
</evidence>
<dbReference type="PATRIC" id="fig|1329909.3.peg.625"/>
<dbReference type="Proteomes" id="UP000015525">
    <property type="component" value="Unassembled WGS sequence"/>
</dbReference>
<dbReference type="InterPro" id="IPR040804">
    <property type="entry name" value="TetR_C_18"/>
</dbReference>
<evidence type="ECO:0000313" key="4">
    <source>
        <dbReference type="EMBL" id="EQB11638.1"/>
    </source>
</evidence>
<dbReference type="Gene3D" id="1.10.357.10">
    <property type="entry name" value="Tetracycline Repressor, domain 2"/>
    <property type="match status" value="1"/>
</dbReference>
<evidence type="ECO:0000259" key="3">
    <source>
        <dbReference type="PROSITE" id="PS50977"/>
    </source>
</evidence>
<dbReference type="InterPro" id="IPR009057">
    <property type="entry name" value="Homeodomain-like_sf"/>
</dbReference>
<dbReference type="GO" id="GO:0003700">
    <property type="term" value="F:DNA-binding transcription factor activity"/>
    <property type="evidence" value="ECO:0007669"/>
    <property type="project" value="TreeGrafter"/>
</dbReference>
<dbReference type="InterPro" id="IPR050109">
    <property type="entry name" value="HTH-type_TetR-like_transc_reg"/>
</dbReference>
<dbReference type="GO" id="GO:0000976">
    <property type="term" value="F:transcription cis-regulatory region binding"/>
    <property type="evidence" value="ECO:0007669"/>
    <property type="project" value="TreeGrafter"/>
</dbReference>
<dbReference type="InterPro" id="IPR001647">
    <property type="entry name" value="HTH_TetR"/>
</dbReference>
<evidence type="ECO:0000256" key="2">
    <source>
        <dbReference type="PROSITE-ProRule" id="PRU00335"/>
    </source>
</evidence>
<proteinExistence type="predicted"/>
<dbReference type="EMBL" id="ATHO01000023">
    <property type="protein sequence ID" value="EQB11638.1"/>
    <property type="molecule type" value="Genomic_DNA"/>
</dbReference>
<name>T0HHK2_9SPHN</name>
<dbReference type="PRINTS" id="PR00455">
    <property type="entry name" value="HTHTETR"/>
</dbReference>
<accession>T0HHK2</accession>
<dbReference type="AlphaFoldDB" id="T0HHK2"/>
<evidence type="ECO:0000313" key="5">
    <source>
        <dbReference type="Proteomes" id="UP000015525"/>
    </source>
</evidence>
<protein>
    <recommendedName>
        <fullName evidence="3">HTH tetR-type domain-containing protein</fullName>
    </recommendedName>
</protein>
<dbReference type="PROSITE" id="PS50977">
    <property type="entry name" value="HTH_TETR_2"/>
    <property type="match status" value="1"/>
</dbReference>
<keyword evidence="5" id="KW-1185">Reference proteome</keyword>
<feature type="DNA-binding region" description="H-T-H motif" evidence="2">
    <location>
        <begin position="44"/>
        <end position="63"/>
    </location>
</feature>
<gene>
    <name evidence="4" type="ORF">L288_03315</name>
</gene>
<dbReference type="RefSeq" id="WP_021236973.1">
    <property type="nucleotide sequence ID" value="NZ_ATHO01000023.1"/>
</dbReference>
<keyword evidence="1 2" id="KW-0238">DNA-binding</keyword>
<reference evidence="4 5" key="1">
    <citation type="journal article" date="2013" name="Genome Announc.">
        <title>Draft Genome Sequence of Sphingobium quisquiliarum Strain P25T, a Novel Hexachlorocyclohexane (HCH)-Degrading Bacterium Isolated from an HCH Dumpsite.</title>
        <authorList>
            <person name="Kumar Singh A."/>
            <person name="Sangwan N."/>
            <person name="Sharma A."/>
            <person name="Gupta V."/>
            <person name="Khurana J.P."/>
            <person name="Lal R."/>
        </authorList>
    </citation>
    <scope>NUCLEOTIDE SEQUENCE [LARGE SCALE GENOMIC DNA]</scope>
    <source>
        <strain evidence="4 5">P25</strain>
    </source>
</reference>
<comment type="caution">
    <text evidence="4">The sequence shown here is derived from an EMBL/GenBank/DDBJ whole genome shotgun (WGS) entry which is preliminary data.</text>
</comment>